<dbReference type="GO" id="GO:0032484">
    <property type="term" value="P:Ral protein signal transduction"/>
    <property type="evidence" value="ECO:0007669"/>
    <property type="project" value="TreeGrafter"/>
</dbReference>
<dbReference type="PROSITE" id="PS51421">
    <property type="entry name" value="RAS"/>
    <property type="match status" value="1"/>
</dbReference>
<dbReference type="SMART" id="SM00173">
    <property type="entry name" value="RAS"/>
    <property type="match status" value="1"/>
</dbReference>
<evidence type="ECO:0000313" key="5">
    <source>
        <dbReference type="Proteomes" id="UP000887566"/>
    </source>
</evidence>
<reference evidence="6" key="1">
    <citation type="submission" date="2022-11" db="UniProtKB">
        <authorList>
            <consortium name="WormBaseParasite"/>
        </authorList>
    </citation>
    <scope>IDENTIFICATION</scope>
</reference>
<dbReference type="SMART" id="SM00175">
    <property type="entry name" value="RAB"/>
    <property type="match status" value="1"/>
</dbReference>
<dbReference type="InterPro" id="IPR042227">
    <property type="entry name" value="KBRS"/>
</dbReference>
<dbReference type="GO" id="GO:0005525">
    <property type="term" value="F:GTP binding"/>
    <property type="evidence" value="ECO:0007669"/>
    <property type="project" value="UniProtKB-KW"/>
</dbReference>
<dbReference type="PANTHER" id="PTHR46152:SF3">
    <property type="entry name" value="NF-KAPPA-B INHIBITOR-INTERACTING RAS-LIKE PROTEIN"/>
    <property type="match status" value="1"/>
</dbReference>
<dbReference type="PROSITE" id="PS51419">
    <property type="entry name" value="RAB"/>
    <property type="match status" value="1"/>
</dbReference>
<dbReference type="Pfam" id="PF00071">
    <property type="entry name" value="Ras"/>
    <property type="match status" value="1"/>
</dbReference>
<dbReference type="GO" id="GO:0003924">
    <property type="term" value="F:GTPase activity"/>
    <property type="evidence" value="ECO:0007669"/>
    <property type="project" value="InterPro"/>
</dbReference>
<dbReference type="WBParaSite" id="PSAMB.scaffold701size43450.g8014.t1">
    <property type="protein sequence ID" value="PSAMB.scaffold701size43450.g8014.t1"/>
    <property type="gene ID" value="PSAMB.scaffold701size43450.g8014"/>
</dbReference>
<proteinExistence type="inferred from homology"/>
<organism evidence="5 6">
    <name type="scientific">Plectus sambesii</name>
    <dbReference type="NCBI Taxonomy" id="2011161"/>
    <lineage>
        <taxon>Eukaryota</taxon>
        <taxon>Metazoa</taxon>
        <taxon>Ecdysozoa</taxon>
        <taxon>Nematoda</taxon>
        <taxon>Chromadorea</taxon>
        <taxon>Plectida</taxon>
        <taxon>Plectina</taxon>
        <taxon>Plectoidea</taxon>
        <taxon>Plectidae</taxon>
        <taxon>Plectus</taxon>
    </lineage>
</organism>
<feature type="region of interest" description="Disordered" evidence="4">
    <location>
        <begin position="1"/>
        <end position="64"/>
    </location>
</feature>
<protein>
    <submittedName>
        <fullName evidence="6">Uncharacterized protein</fullName>
    </submittedName>
</protein>
<dbReference type="SMART" id="SM00174">
    <property type="entry name" value="RHO"/>
    <property type="match status" value="1"/>
</dbReference>
<comment type="similarity">
    <text evidence="1">Belongs to the small GTPase superfamily. Ras family. KappaB-Ras subfamily.</text>
</comment>
<dbReference type="InterPro" id="IPR001806">
    <property type="entry name" value="Small_GTPase"/>
</dbReference>
<evidence type="ECO:0000256" key="3">
    <source>
        <dbReference type="ARBA" id="ARBA00023134"/>
    </source>
</evidence>
<dbReference type="Gene3D" id="3.40.50.300">
    <property type="entry name" value="P-loop containing nucleotide triphosphate hydrolases"/>
    <property type="match status" value="1"/>
</dbReference>
<evidence type="ECO:0000256" key="1">
    <source>
        <dbReference type="ARBA" id="ARBA00008094"/>
    </source>
</evidence>
<keyword evidence="5" id="KW-1185">Reference proteome</keyword>
<accession>A0A914X9T7</accession>
<dbReference type="GO" id="GO:0032794">
    <property type="term" value="F:GTPase activating protein binding"/>
    <property type="evidence" value="ECO:0007669"/>
    <property type="project" value="TreeGrafter"/>
</dbReference>
<dbReference type="PRINTS" id="PR00449">
    <property type="entry name" value="RASTRNSFRMNG"/>
</dbReference>
<dbReference type="InterPro" id="IPR027417">
    <property type="entry name" value="P-loop_NTPase"/>
</dbReference>
<dbReference type="AlphaFoldDB" id="A0A914X9T7"/>
<feature type="compositionally biased region" description="Basic and acidic residues" evidence="4">
    <location>
        <begin position="13"/>
        <end position="28"/>
    </location>
</feature>
<evidence type="ECO:0000256" key="2">
    <source>
        <dbReference type="ARBA" id="ARBA00022741"/>
    </source>
</evidence>
<keyword evidence="3" id="KW-0342">GTP-binding</keyword>
<keyword evidence="2" id="KW-0547">Nucleotide-binding</keyword>
<dbReference type="Proteomes" id="UP000887566">
    <property type="component" value="Unplaced"/>
</dbReference>
<dbReference type="InterPro" id="IPR005225">
    <property type="entry name" value="Small_GTP-bd"/>
</dbReference>
<sequence length="293" mass="32521">MAAFGNSHHAFRRKSEEPPTGNRKDSGPRRSSITQLLFGAASSPLTSSKQKRRESIASIGSHSPSHSLYASVARELEISAVRGRHPSSPSPSRNMGRCMRVVVAGPKNAGKTALLHQIAFLADITQQPYSPTIDDTYSVQMDAGERPKELIVFHDTAGISDQGPAELRRPYIQVADAFILVYSVGEAESFNRVDLLKKFLDRQFGKEKKEVPIIVLANKTDCPRREVQTDFAVGWAQRERVKFYEVTATDRKTLVDPVLFLAARFFHPPKESKFSLSKKLKPEKSGAAIVMDI</sequence>
<dbReference type="GO" id="GO:0043124">
    <property type="term" value="P:negative regulation of canonical NF-kappaB signal transduction"/>
    <property type="evidence" value="ECO:0007669"/>
    <property type="project" value="InterPro"/>
</dbReference>
<evidence type="ECO:0000313" key="6">
    <source>
        <dbReference type="WBParaSite" id="PSAMB.scaffold701size43450.g8014.t1"/>
    </source>
</evidence>
<evidence type="ECO:0000256" key="4">
    <source>
        <dbReference type="SAM" id="MobiDB-lite"/>
    </source>
</evidence>
<dbReference type="PANTHER" id="PTHR46152">
    <property type="entry name" value="NF-KAPPA-B INHIBITOR-INTERACTING RAS-LIKE PROTEIN"/>
    <property type="match status" value="1"/>
</dbReference>
<dbReference type="SUPFAM" id="SSF52540">
    <property type="entry name" value="P-loop containing nucleoside triphosphate hydrolases"/>
    <property type="match status" value="1"/>
</dbReference>
<name>A0A914X9T7_9BILA</name>
<dbReference type="NCBIfam" id="TIGR00231">
    <property type="entry name" value="small_GTP"/>
    <property type="match status" value="1"/>
</dbReference>